<gene>
    <name evidence="1" type="ORF">B5V51_5236</name>
</gene>
<reference evidence="1" key="1">
    <citation type="submission" date="2017-09" db="EMBL/GenBank/DDBJ databases">
        <title>Contemporary evolution of a Lepidopteran species, Heliothis virescens, in response to modern agricultural practices.</title>
        <authorList>
            <person name="Fritz M.L."/>
            <person name="Deyonke A.M."/>
            <person name="Papanicolaou A."/>
            <person name="Micinski S."/>
            <person name="Westbrook J."/>
            <person name="Gould F."/>
        </authorList>
    </citation>
    <scope>NUCLEOTIDE SEQUENCE [LARGE SCALE GENOMIC DNA]</scope>
    <source>
        <strain evidence="1">HvINT-</strain>
        <tissue evidence="1">Whole body</tissue>
    </source>
</reference>
<name>A0A2A4J9U3_HELVI</name>
<protein>
    <submittedName>
        <fullName evidence="1">Uncharacterized protein</fullName>
    </submittedName>
</protein>
<dbReference type="AlphaFoldDB" id="A0A2A4J9U3"/>
<accession>A0A2A4J9U3</accession>
<proteinExistence type="predicted"/>
<sequence>MYSPHRKYQQVKHAIVFLNYTQAVHVTYPRVSACRTAPCRTVPCRTAPCRTAPHRLALRANVRHVALSRVIKRFASVTATGAHRLRQSHLIAAWRRPSQLRYTLRILKQPPEEQPPGPHSRVSYTMHALSLTRSL</sequence>
<organism evidence="1">
    <name type="scientific">Heliothis virescens</name>
    <name type="common">Tobacco budworm moth</name>
    <dbReference type="NCBI Taxonomy" id="7102"/>
    <lineage>
        <taxon>Eukaryota</taxon>
        <taxon>Metazoa</taxon>
        <taxon>Ecdysozoa</taxon>
        <taxon>Arthropoda</taxon>
        <taxon>Hexapoda</taxon>
        <taxon>Insecta</taxon>
        <taxon>Pterygota</taxon>
        <taxon>Neoptera</taxon>
        <taxon>Endopterygota</taxon>
        <taxon>Lepidoptera</taxon>
        <taxon>Glossata</taxon>
        <taxon>Ditrysia</taxon>
        <taxon>Noctuoidea</taxon>
        <taxon>Noctuidae</taxon>
        <taxon>Heliothinae</taxon>
        <taxon>Heliothis</taxon>
    </lineage>
</organism>
<dbReference type="EMBL" id="NWSH01002371">
    <property type="protein sequence ID" value="PCG68448.1"/>
    <property type="molecule type" value="Genomic_DNA"/>
</dbReference>
<comment type="caution">
    <text evidence="1">The sequence shown here is derived from an EMBL/GenBank/DDBJ whole genome shotgun (WGS) entry which is preliminary data.</text>
</comment>
<evidence type="ECO:0000313" key="1">
    <source>
        <dbReference type="EMBL" id="PCG68448.1"/>
    </source>
</evidence>